<accession>A0ABY6ZUU0</accession>
<dbReference type="Proteomes" id="UP001163624">
    <property type="component" value="Chromosome"/>
</dbReference>
<reference evidence="1" key="1">
    <citation type="submission" date="2022-11" db="EMBL/GenBank/DDBJ databases">
        <title>Pseudomonas triclosanedens sp. nov., a triclosan degrader isolated from activated sludge.</title>
        <authorList>
            <person name="Yin Y."/>
            <person name="Lu Z."/>
        </authorList>
    </citation>
    <scope>NUCLEOTIDE SEQUENCE</scope>
    <source>
        <strain evidence="1">ZM23</strain>
    </source>
</reference>
<evidence type="ECO:0000313" key="2">
    <source>
        <dbReference type="Proteomes" id="UP001163624"/>
    </source>
</evidence>
<dbReference type="EMBL" id="CP113432">
    <property type="protein sequence ID" value="WAI47763.1"/>
    <property type="molecule type" value="Genomic_DNA"/>
</dbReference>
<name>A0ABY6ZUU0_9PSED</name>
<dbReference type="RefSeq" id="WP_254475813.1">
    <property type="nucleotide sequence ID" value="NZ_CP113432.1"/>
</dbReference>
<keyword evidence="2" id="KW-1185">Reference proteome</keyword>
<protein>
    <submittedName>
        <fullName evidence="1">Uncharacterized protein</fullName>
    </submittedName>
</protein>
<sequence length="116" mass="12998">MSTNTLAPSRTCTYGPKAELHFSTSYLAELTNKSNETILGTAFSLLPERGYDSLLNHLVKNDNGEVTDLYLSYKDSCLVILDLLSTDDALLSMRNISNDYARHRIPQLQQFIANHS</sequence>
<evidence type="ECO:0000313" key="1">
    <source>
        <dbReference type="EMBL" id="WAI47763.1"/>
    </source>
</evidence>
<gene>
    <name evidence="1" type="ORF">OU419_18515</name>
</gene>
<proteinExistence type="predicted"/>
<organism evidence="1 2">
    <name type="scientific">Pseudomonas triclosanedens</name>
    <dbReference type="NCBI Taxonomy" id="2961893"/>
    <lineage>
        <taxon>Bacteria</taxon>
        <taxon>Pseudomonadati</taxon>
        <taxon>Pseudomonadota</taxon>
        <taxon>Gammaproteobacteria</taxon>
        <taxon>Pseudomonadales</taxon>
        <taxon>Pseudomonadaceae</taxon>
        <taxon>Pseudomonas</taxon>
    </lineage>
</organism>